<feature type="compositionally biased region" description="Pro residues" evidence="6">
    <location>
        <begin position="181"/>
        <end position="190"/>
    </location>
</feature>
<keyword evidence="7" id="KW-0732">Signal</keyword>
<feature type="domain" description="GH18" evidence="8">
    <location>
        <begin position="195"/>
        <end position="490"/>
    </location>
</feature>
<name>A0A562UQS2_9ACTN</name>
<organism evidence="9 10">
    <name type="scientific">Stackebrandtia albiflava</name>
    <dbReference type="NCBI Taxonomy" id="406432"/>
    <lineage>
        <taxon>Bacteria</taxon>
        <taxon>Bacillati</taxon>
        <taxon>Actinomycetota</taxon>
        <taxon>Actinomycetes</taxon>
        <taxon>Glycomycetales</taxon>
        <taxon>Glycomycetaceae</taxon>
        <taxon>Stackebrandtia</taxon>
    </lineage>
</organism>
<comment type="caution">
    <text evidence="9">The sequence shown here is derived from an EMBL/GenBank/DDBJ whole genome shotgun (WGS) entry which is preliminary data.</text>
</comment>
<dbReference type="InterPro" id="IPR050542">
    <property type="entry name" value="Glycosyl_Hydrlase18_Chitinase"/>
</dbReference>
<evidence type="ECO:0000256" key="7">
    <source>
        <dbReference type="SAM" id="SignalP"/>
    </source>
</evidence>
<feature type="chain" id="PRO_5021865020" description="chitinase" evidence="7">
    <location>
        <begin position="30"/>
        <end position="490"/>
    </location>
</feature>
<proteinExistence type="inferred from homology"/>
<dbReference type="GO" id="GO:0008061">
    <property type="term" value="F:chitin binding"/>
    <property type="evidence" value="ECO:0007669"/>
    <property type="project" value="InterPro"/>
</dbReference>
<feature type="region of interest" description="Disordered" evidence="6">
    <location>
        <begin position="153"/>
        <end position="195"/>
    </location>
</feature>
<dbReference type="PANTHER" id="PTHR45708:SF49">
    <property type="entry name" value="ENDOCHITINASE"/>
    <property type="match status" value="1"/>
</dbReference>
<dbReference type="GO" id="GO:0008843">
    <property type="term" value="F:endochitinase activity"/>
    <property type="evidence" value="ECO:0007669"/>
    <property type="project" value="UniProtKB-EC"/>
</dbReference>
<dbReference type="Proteomes" id="UP000321617">
    <property type="component" value="Unassembled WGS sequence"/>
</dbReference>
<feature type="signal peptide" evidence="7">
    <location>
        <begin position="1"/>
        <end position="29"/>
    </location>
</feature>
<dbReference type="Pfam" id="PF02018">
    <property type="entry name" value="CBM_4_9"/>
    <property type="match status" value="1"/>
</dbReference>
<evidence type="ECO:0000256" key="2">
    <source>
        <dbReference type="ARBA" id="ARBA00022801"/>
    </source>
</evidence>
<keyword evidence="2 4" id="KW-0378">Hydrolase</keyword>
<evidence type="ECO:0000256" key="3">
    <source>
        <dbReference type="ARBA" id="ARBA00023295"/>
    </source>
</evidence>
<dbReference type="InterPro" id="IPR001223">
    <property type="entry name" value="Glyco_hydro18_cat"/>
</dbReference>
<evidence type="ECO:0000313" key="10">
    <source>
        <dbReference type="Proteomes" id="UP000321617"/>
    </source>
</evidence>
<dbReference type="CDD" id="cd02871">
    <property type="entry name" value="GH18_chitinase_D-like"/>
    <property type="match status" value="1"/>
</dbReference>
<protein>
    <recommendedName>
        <fullName evidence="1">chitinase</fullName>
        <ecNumber evidence="1">3.2.1.14</ecNumber>
    </recommendedName>
</protein>
<keyword evidence="10" id="KW-1185">Reference proteome</keyword>
<dbReference type="SUPFAM" id="SSF51445">
    <property type="entry name" value="(Trans)glycosidases"/>
    <property type="match status" value="1"/>
</dbReference>
<keyword evidence="3 4" id="KW-0326">Glycosidase</keyword>
<dbReference type="InterPro" id="IPR008979">
    <property type="entry name" value="Galactose-bd-like_sf"/>
</dbReference>
<dbReference type="OrthoDB" id="5172397at2"/>
<dbReference type="Gene3D" id="3.20.20.80">
    <property type="entry name" value="Glycosidases"/>
    <property type="match status" value="1"/>
</dbReference>
<dbReference type="PANTHER" id="PTHR45708">
    <property type="entry name" value="ENDOCHITINASE"/>
    <property type="match status" value="1"/>
</dbReference>
<evidence type="ECO:0000256" key="1">
    <source>
        <dbReference type="ARBA" id="ARBA00012729"/>
    </source>
</evidence>
<dbReference type="Pfam" id="PF00704">
    <property type="entry name" value="Glyco_hydro_18"/>
    <property type="match status" value="1"/>
</dbReference>
<dbReference type="EC" id="3.2.1.14" evidence="1"/>
<dbReference type="AlphaFoldDB" id="A0A562UQS2"/>
<dbReference type="EMBL" id="VLLL01000009">
    <property type="protein sequence ID" value="TWJ07975.1"/>
    <property type="molecule type" value="Genomic_DNA"/>
</dbReference>
<dbReference type="InterPro" id="IPR017853">
    <property type="entry name" value="GH"/>
</dbReference>
<dbReference type="SUPFAM" id="SSF49785">
    <property type="entry name" value="Galactose-binding domain-like"/>
    <property type="match status" value="1"/>
</dbReference>
<dbReference type="GO" id="GO:0005975">
    <property type="term" value="P:carbohydrate metabolic process"/>
    <property type="evidence" value="ECO:0007669"/>
    <property type="project" value="InterPro"/>
</dbReference>
<comment type="similarity">
    <text evidence="5">Belongs to the glycosyl hydrolase 18 family.</text>
</comment>
<dbReference type="SMART" id="SM00636">
    <property type="entry name" value="Glyco_18"/>
    <property type="match status" value="1"/>
</dbReference>
<dbReference type="RefSeq" id="WP_147143435.1">
    <property type="nucleotide sequence ID" value="NZ_BAABIJ010000005.1"/>
</dbReference>
<dbReference type="InterPro" id="IPR001579">
    <property type="entry name" value="Glyco_hydro_18_chit_AS"/>
</dbReference>
<dbReference type="InterPro" id="IPR011583">
    <property type="entry name" value="Chitinase_II/V-like_cat"/>
</dbReference>
<accession>A0A562UQS2</accession>
<gene>
    <name evidence="9" type="ORF">LX16_4758</name>
</gene>
<reference evidence="9 10" key="1">
    <citation type="journal article" date="2013" name="Stand. Genomic Sci.">
        <title>Genomic Encyclopedia of Type Strains, Phase I: The one thousand microbial genomes (KMG-I) project.</title>
        <authorList>
            <person name="Kyrpides N.C."/>
            <person name="Woyke T."/>
            <person name="Eisen J.A."/>
            <person name="Garrity G."/>
            <person name="Lilburn T.G."/>
            <person name="Beck B.J."/>
            <person name="Whitman W.B."/>
            <person name="Hugenholtz P."/>
            <person name="Klenk H.P."/>
        </authorList>
    </citation>
    <scope>NUCLEOTIDE SEQUENCE [LARGE SCALE GENOMIC DNA]</scope>
    <source>
        <strain evidence="9 10">DSM 45044</strain>
    </source>
</reference>
<evidence type="ECO:0000256" key="4">
    <source>
        <dbReference type="RuleBase" id="RU000489"/>
    </source>
</evidence>
<dbReference type="InterPro" id="IPR003305">
    <property type="entry name" value="CenC_carb-bd"/>
</dbReference>
<evidence type="ECO:0000313" key="9">
    <source>
        <dbReference type="EMBL" id="TWJ07975.1"/>
    </source>
</evidence>
<evidence type="ECO:0000259" key="8">
    <source>
        <dbReference type="PROSITE" id="PS51910"/>
    </source>
</evidence>
<evidence type="ECO:0000256" key="6">
    <source>
        <dbReference type="SAM" id="MobiDB-lite"/>
    </source>
</evidence>
<evidence type="ECO:0000256" key="5">
    <source>
        <dbReference type="RuleBase" id="RU004453"/>
    </source>
</evidence>
<dbReference type="Gene3D" id="2.60.120.260">
    <property type="entry name" value="Galactose-binding domain-like"/>
    <property type="match status" value="1"/>
</dbReference>
<sequence length="490" mass="50574">MRQRHLFSVIAAAATFLLAGLLVTWPANADTVNLVNGDFETGDLSGWDCDAGTAVSGQARSGGHALAGTPAGSGYAGCRQTVSVLADTDYTLTGHVRGSYIYIGVEGGASNWTPGTGAAYQALSVSFTTGANQTSVTVYIHGWYGQPTYHADDLVLSGPGGPDPTPTTTTGEPTPTDDPTDPPTDPPGDGPLPKHSLTGYWHNFVNGSTNLRLRDVPPAYDLIAVAFADAVPGTPGAVDFAVDPQLSDALGGYTEADVKADVAALQAQGRKVIISVGGEKGSVSVGNPAAAAAFAASVHDLMTTYGFDGVDIDLENGLNPDAMTTALRDLSSRVGSDLIITMAPQTIDMQSPGGSYFRLALNIKDILTVVHTQFYNSGSMLGCDNNQAYGQGTIDFIVALTCIQLENGLRPDQVAIGLPATRQAAGGGYVSPSVVNAALDCLATGENCGSFTPPRTYPSIRGAMTWSINWDRAGGLAFSGTVGPHLDTLP</sequence>
<dbReference type="PROSITE" id="PS51910">
    <property type="entry name" value="GH18_2"/>
    <property type="match status" value="1"/>
</dbReference>
<dbReference type="PROSITE" id="PS01095">
    <property type="entry name" value="GH18_1"/>
    <property type="match status" value="1"/>
</dbReference>